<dbReference type="Pfam" id="PF14019">
    <property type="entry name" value="DUF4235"/>
    <property type="match status" value="1"/>
</dbReference>
<dbReference type="Proteomes" id="UP000317557">
    <property type="component" value="Unassembled WGS sequence"/>
</dbReference>
<gene>
    <name evidence="1" type="ORF">SAMN06265219_101298</name>
</gene>
<proteinExistence type="predicted"/>
<protein>
    <recommendedName>
        <fullName evidence="3">DUF4235 domain-containing protein</fullName>
    </recommendedName>
</protein>
<reference evidence="1 2" key="1">
    <citation type="submission" date="2017-05" db="EMBL/GenBank/DDBJ databases">
        <authorList>
            <person name="Varghese N."/>
            <person name="Submissions S."/>
        </authorList>
    </citation>
    <scope>NUCLEOTIDE SEQUENCE [LARGE SCALE GENOMIC DNA]</scope>
    <source>
        <strain evidence="1 2">DSM 21985</strain>
    </source>
</reference>
<dbReference type="RefSeq" id="WP_142452809.1">
    <property type="nucleotide sequence ID" value="NZ_FXTP01000001.1"/>
</dbReference>
<evidence type="ECO:0008006" key="3">
    <source>
        <dbReference type="Google" id="ProtNLM"/>
    </source>
</evidence>
<sequence>MKDDTGKKIIITGASLLAGFAMKQFATKNWEKIFGEEPPSTNPSKEIDWKKVLLWTVITGTAVSSSKLAAKRYLTLKLEEKE</sequence>
<keyword evidence="2" id="KW-1185">Reference proteome</keyword>
<name>A0A521APG1_9BACT</name>
<evidence type="ECO:0000313" key="2">
    <source>
        <dbReference type="Proteomes" id="UP000317557"/>
    </source>
</evidence>
<organism evidence="1 2">
    <name type="scientific">Gracilimonas mengyeensis</name>
    <dbReference type="NCBI Taxonomy" id="1302730"/>
    <lineage>
        <taxon>Bacteria</taxon>
        <taxon>Pseudomonadati</taxon>
        <taxon>Balneolota</taxon>
        <taxon>Balneolia</taxon>
        <taxon>Balneolales</taxon>
        <taxon>Balneolaceae</taxon>
        <taxon>Gracilimonas</taxon>
    </lineage>
</organism>
<evidence type="ECO:0000313" key="1">
    <source>
        <dbReference type="EMBL" id="SMO36714.1"/>
    </source>
</evidence>
<dbReference type="AlphaFoldDB" id="A0A521APG1"/>
<dbReference type="InterPro" id="IPR025329">
    <property type="entry name" value="DUF4235"/>
</dbReference>
<dbReference type="EMBL" id="FXTP01000001">
    <property type="protein sequence ID" value="SMO36714.1"/>
    <property type="molecule type" value="Genomic_DNA"/>
</dbReference>
<accession>A0A521APG1</accession>
<dbReference type="OrthoDB" id="1524948at2"/>